<feature type="domain" description="N-acetyltransferase" evidence="1">
    <location>
        <begin position="9"/>
        <end position="174"/>
    </location>
</feature>
<name>A0A921SVI2_9BACT</name>
<dbReference type="PANTHER" id="PTHR43415">
    <property type="entry name" value="SPERMIDINE N(1)-ACETYLTRANSFERASE"/>
    <property type="match status" value="1"/>
</dbReference>
<evidence type="ECO:0000313" key="2">
    <source>
        <dbReference type="EMBL" id="HJG89708.1"/>
    </source>
</evidence>
<reference evidence="2" key="1">
    <citation type="journal article" date="2021" name="PeerJ">
        <title>Extensive microbial diversity within the chicken gut microbiome revealed by metagenomics and culture.</title>
        <authorList>
            <person name="Gilroy R."/>
            <person name="Ravi A."/>
            <person name="Getino M."/>
            <person name="Pursley I."/>
            <person name="Horton D.L."/>
            <person name="Alikhan N.F."/>
            <person name="Baker D."/>
            <person name="Gharbi K."/>
            <person name="Hall N."/>
            <person name="Watson M."/>
            <person name="Adriaenssens E.M."/>
            <person name="Foster-Nyarko E."/>
            <person name="Jarju S."/>
            <person name="Secka A."/>
            <person name="Antonio M."/>
            <person name="Oren A."/>
            <person name="Chaudhuri R.R."/>
            <person name="La Ragione R."/>
            <person name="Hildebrand F."/>
            <person name="Pallen M.J."/>
        </authorList>
    </citation>
    <scope>NUCLEOTIDE SEQUENCE</scope>
    <source>
        <strain evidence="2">CHK121-7720</strain>
    </source>
</reference>
<reference evidence="2" key="2">
    <citation type="submission" date="2021-09" db="EMBL/GenBank/DDBJ databases">
        <authorList>
            <person name="Gilroy R."/>
        </authorList>
    </citation>
    <scope>NUCLEOTIDE SEQUENCE</scope>
    <source>
        <strain evidence="2">CHK121-7720</strain>
    </source>
</reference>
<comment type="caution">
    <text evidence="2">The sequence shown here is derived from an EMBL/GenBank/DDBJ whole genome shotgun (WGS) entry which is preliminary data.</text>
</comment>
<dbReference type="Gene3D" id="3.40.630.30">
    <property type="match status" value="1"/>
</dbReference>
<dbReference type="InterPro" id="IPR016181">
    <property type="entry name" value="Acyl_CoA_acyltransferase"/>
</dbReference>
<evidence type="ECO:0000259" key="1">
    <source>
        <dbReference type="PROSITE" id="PS51186"/>
    </source>
</evidence>
<organism evidence="2 3">
    <name type="scientific">Barnesiella viscericola</name>
    <dbReference type="NCBI Taxonomy" id="397865"/>
    <lineage>
        <taxon>Bacteria</taxon>
        <taxon>Pseudomonadati</taxon>
        <taxon>Bacteroidota</taxon>
        <taxon>Bacteroidia</taxon>
        <taxon>Bacteroidales</taxon>
        <taxon>Barnesiellaceae</taxon>
        <taxon>Barnesiella</taxon>
    </lineage>
</organism>
<dbReference type="RefSeq" id="WP_273306773.1">
    <property type="nucleotide sequence ID" value="NZ_DYUD01000025.1"/>
</dbReference>
<dbReference type="SUPFAM" id="SSF55729">
    <property type="entry name" value="Acyl-CoA N-acyltransferases (Nat)"/>
    <property type="match status" value="1"/>
</dbReference>
<protein>
    <submittedName>
        <fullName evidence="2">GNAT family N-acetyltransferase</fullName>
    </submittedName>
</protein>
<dbReference type="InterPro" id="IPR000182">
    <property type="entry name" value="GNAT_dom"/>
</dbReference>
<dbReference type="PROSITE" id="PS51186">
    <property type="entry name" value="GNAT"/>
    <property type="match status" value="1"/>
</dbReference>
<gene>
    <name evidence="2" type="ORF">K8U91_09620</name>
</gene>
<dbReference type="EMBL" id="DYUD01000025">
    <property type="protein sequence ID" value="HJG89708.1"/>
    <property type="molecule type" value="Genomic_DNA"/>
</dbReference>
<accession>A0A921SVI2</accession>
<dbReference type="GO" id="GO:0016747">
    <property type="term" value="F:acyltransferase activity, transferring groups other than amino-acyl groups"/>
    <property type="evidence" value="ECO:0007669"/>
    <property type="project" value="InterPro"/>
</dbReference>
<evidence type="ECO:0000313" key="3">
    <source>
        <dbReference type="Proteomes" id="UP000757103"/>
    </source>
</evidence>
<dbReference type="PANTHER" id="PTHR43415:SF3">
    <property type="entry name" value="GNAT-FAMILY ACETYLTRANSFERASE"/>
    <property type="match status" value="1"/>
</dbReference>
<proteinExistence type="predicted"/>
<dbReference type="AlphaFoldDB" id="A0A921SVI2"/>
<sequence>MTYLTGKKIALRAIEPEDLDDLYRWENDSSLWIYGCTIAPFSRYLMKRYIENYSADIARDGQLRLMIVERETKKSIGILDCFDYDAVNRRAAVGLLIDPSHTRQGFGRDTLETFMEYAFQFLHLHQLYVHIATCNTASMALFLACGFRECGHLTDWVQLPQGYDDALVFQKINPDEKG</sequence>
<dbReference type="Proteomes" id="UP000757103">
    <property type="component" value="Unassembled WGS sequence"/>
</dbReference>
<dbReference type="Pfam" id="PF13302">
    <property type="entry name" value="Acetyltransf_3"/>
    <property type="match status" value="1"/>
</dbReference>